<name>A0ABT3TDT3_9GAMM</name>
<dbReference type="Proteomes" id="UP001143362">
    <property type="component" value="Unassembled WGS sequence"/>
</dbReference>
<dbReference type="PANTHER" id="PTHR43798:SF33">
    <property type="entry name" value="HYDROLASE, PUTATIVE (AFU_ORTHOLOGUE AFUA_2G14860)-RELATED"/>
    <property type="match status" value="1"/>
</dbReference>
<dbReference type="EMBL" id="SHNN01000001">
    <property type="protein sequence ID" value="MCX2980451.1"/>
    <property type="molecule type" value="Genomic_DNA"/>
</dbReference>
<dbReference type="RefSeq" id="WP_279244428.1">
    <property type="nucleotide sequence ID" value="NZ_SHNN01000001.1"/>
</dbReference>
<protein>
    <submittedName>
        <fullName evidence="2">Alpha/beta hydrolase</fullName>
    </submittedName>
</protein>
<reference evidence="2" key="1">
    <citation type="submission" date="2019-02" db="EMBL/GenBank/DDBJ databases">
        <authorList>
            <person name="Li S.-H."/>
        </authorList>
    </citation>
    <scope>NUCLEOTIDE SEQUENCE</scope>
    <source>
        <strain evidence="2">IMCC14734</strain>
    </source>
</reference>
<sequence length="306" mass="33150">MIKWVVLVLLLVLTPYWWAGAGLRDLDEAARVSLGGQYLATPSGAIAYSQKGPEDAPVVILVHGFSTPKFVWDQVAPELVGAGYRVVSYDHLGRGYSERPSGPYDSSLYQAELTTIIDELELETPLALVGYSMGGANVVDFAASHPALVKQLILIAPAGYMGESSFAALLKLPLLGEWLTRVFGKAYALASIRDEVAAGKAPQQMLGQFQQQLQFKGYTDSLLSTLRHFPMGNLQHRYRLVGESNIPVTAIWGTKDKVVPYAGANAMGSDVPQLQLVTLDGGSHSITYSQPAEVAAELIMALERER</sequence>
<dbReference type="InterPro" id="IPR029058">
    <property type="entry name" value="AB_hydrolase_fold"/>
</dbReference>
<dbReference type="InterPro" id="IPR000073">
    <property type="entry name" value="AB_hydrolase_1"/>
</dbReference>
<dbReference type="InterPro" id="IPR000639">
    <property type="entry name" value="Epox_hydrolase-like"/>
</dbReference>
<comment type="caution">
    <text evidence="2">The sequence shown here is derived from an EMBL/GenBank/DDBJ whole genome shotgun (WGS) entry which is preliminary data.</text>
</comment>
<dbReference type="InterPro" id="IPR022742">
    <property type="entry name" value="Hydrolase_4"/>
</dbReference>
<evidence type="ECO:0000259" key="1">
    <source>
        <dbReference type="Pfam" id="PF12146"/>
    </source>
</evidence>
<dbReference type="InterPro" id="IPR050266">
    <property type="entry name" value="AB_hydrolase_sf"/>
</dbReference>
<keyword evidence="3" id="KW-1185">Reference proteome</keyword>
<dbReference type="PANTHER" id="PTHR43798">
    <property type="entry name" value="MONOACYLGLYCEROL LIPASE"/>
    <property type="match status" value="1"/>
</dbReference>
<organism evidence="2 3">
    <name type="scientific">Candidatus Litorirhabdus singularis</name>
    <dbReference type="NCBI Taxonomy" id="2518993"/>
    <lineage>
        <taxon>Bacteria</taxon>
        <taxon>Pseudomonadati</taxon>
        <taxon>Pseudomonadota</taxon>
        <taxon>Gammaproteobacteria</taxon>
        <taxon>Cellvibrionales</taxon>
        <taxon>Halieaceae</taxon>
        <taxon>Candidatus Litorirhabdus</taxon>
    </lineage>
</organism>
<dbReference type="SUPFAM" id="SSF53474">
    <property type="entry name" value="alpha/beta-Hydrolases"/>
    <property type="match status" value="1"/>
</dbReference>
<gene>
    <name evidence="2" type="ORF">EYC98_06135</name>
</gene>
<dbReference type="Pfam" id="PF12146">
    <property type="entry name" value="Hydrolase_4"/>
    <property type="match status" value="1"/>
</dbReference>
<proteinExistence type="predicted"/>
<keyword evidence="2" id="KW-0378">Hydrolase</keyword>
<accession>A0ABT3TDT3</accession>
<dbReference type="Gene3D" id="3.40.50.1820">
    <property type="entry name" value="alpha/beta hydrolase"/>
    <property type="match status" value="1"/>
</dbReference>
<feature type="domain" description="Serine aminopeptidase S33" evidence="1">
    <location>
        <begin position="57"/>
        <end position="287"/>
    </location>
</feature>
<dbReference type="PRINTS" id="PR00412">
    <property type="entry name" value="EPOXHYDRLASE"/>
</dbReference>
<evidence type="ECO:0000313" key="2">
    <source>
        <dbReference type="EMBL" id="MCX2980451.1"/>
    </source>
</evidence>
<evidence type="ECO:0000313" key="3">
    <source>
        <dbReference type="Proteomes" id="UP001143362"/>
    </source>
</evidence>
<dbReference type="PRINTS" id="PR00111">
    <property type="entry name" value="ABHYDROLASE"/>
</dbReference>
<dbReference type="GO" id="GO:0016787">
    <property type="term" value="F:hydrolase activity"/>
    <property type="evidence" value="ECO:0007669"/>
    <property type="project" value="UniProtKB-KW"/>
</dbReference>